<dbReference type="RefSeq" id="WP_345369786.1">
    <property type="nucleotide sequence ID" value="NZ_BAABJX010000018.1"/>
</dbReference>
<feature type="transmembrane region" description="Helical" evidence="1">
    <location>
        <begin position="159"/>
        <end position="182"/>
    </location>
</feature>
<sequence length="233" mass="25359">MIWTALLLGAVGSLHCVGMCGPLALAMQGKTTSWGQVVMERLAYNMGRTLTYMVLGALAGFLGHGLVWVVGYQVYITAVLGIMLLLIGVFSVNPERYVLKIPYLGSFFQSLRKSMGKFLRKTGIHNYFTTGILNGFLPCGLVYMAMFNAVALGNSWEGAMYMLMFGLGTTPLMLVVTIAGHSLKSKVAPILRKLYPAVFIIMGSMLVWRAYNIGTAETIANPIEANESGVQCH</sequence>
<keyword evidence="1" id="KW-0472">Membrane</keyword>
<keyword evidence="1" id="KW-0812">Transmembrane</keyword>
<evidence type="ECO:0000256" key="1">
    <source>
        <dbReference type="SAM" id="Phobius"/>
    </source>
</evidence>
<dbReference type="InterPro" id="IPR039447">
    <property type="entry name" value="UreH-like_TM_dom"/>
</dbReference>
<keyword evidence="4" id="KW-1185">Reference proteome</keyword>
<feature type="transmembrane region" description="Helical" evidence="1">
    <location>
        <begin position="194"/>
        <end position="211"/>
    </location>
</feature>
<accession>A0ABP9D3U1</accession>
<dbReference type="PANTHER" id="PTHR42208">
    <property type="entry name" value="HEAVY METAL TRANSPORTER-RELATED"/>
    <property type="match status" value="1"/>
</dbReference>
<reference evidence="4" key="1">
    <citation type="journal article" date="2019" name="Int. J. Syst. Evol. Microbiol.">
        <title>The Global Catalogue of Microorganisms (GCM) 10K type strain sequencing project: providing services to taxonomists for standard genome sequencing and annotation.</title>
        <authorList>
            <consortium name="The Broad Institute Genomics Platform"/>
            <consortium name="The Broad Institute Genome Sequencing Center for Infectious Disease"/>
            <person name="Wu L."/>
            <person name="Ma J."/>
        </authorList>
    </citation>
    <scope>NUCLEOTIDE SEQUENCE [LARGE SCALE GENOMIC DNA]</scope>
    <source>
        <strain evidence="4">JCM 18326</strain>
    </source>
</reference>
<protein>
    <submittedName>
        <fullName evidence="3">Sulfite exporter TauE/SafE family protein</fullName>
    </submittedName>
</protein>
<organism evidence="3 4">
    <name type="scientific">Algivirga pacifica</name>
    <dbReference type="NCBI Taxonomy" id="1162670"/>
    <lineage>
        <taxon>Bacteria</taxon>
        <taxon>Pseudomonadati</taxon>
        <taxon>Bacteroidota</taxon>
        <taxon>Cytophagia</taxon>
        <taxon>Cytophagales</taxon>
        <taxon>Flammeovirgaceae</taxon>
        <taxon>Algivirga</taxon>
    </lineage>
</organism>
<dbReference type="EMBL" id="BAABJX010000018">
    <property type="protein sequence ID" value="GAA4827424.1"/>
    <property type="molecule type" value="Genomic_DNA"/>
</dbReference>
<dbReference type="PANTHER" id="PTHR42208:SF1">
    <property type="entry name" value="HEAVY METAL TRANSPORTER"/>
    <property type="match status" value="1"/>
</dbReference>
<evidence type="ECO:0000313" key="4">
    <source>
        <dbReference type="Proteomes" id="UP001500298"/>
    </source>
</evidence>
<feature type="transmembrane region" description="Helical" evidence="1">
    <location>
        <begin position="50"/>
        <end position="69"/>
    </location>
</feature>
<dbReference type="Pfam" id="PF13386">
    <property type="entry name" value="DsbD_2"/>
    <property type="match status" value="1"/>
</dbReference>
<dbReference type="Proteomes" id="UP001500298">
    <property type="component" value="Unassembled WGS sequence"/>
</dbReference>
<keyword evidence="1" id="KW-1133">Transmembrane helix</keyword>
<feature type="transmembrane region" description="Helical" evidence="1">
    <location>
        <begin position="127"/>
        <end position="147"/>
    </location>
</feature>
<evidence type="ECO:0000259" key="2">
    <source>
        <dbReference type="Pfam" id="PF13386"/>
    </source>
</evidence>
<name>A0ABP9D3U1_9BACT</name>
<evidence type="ECO:0000313" key="3">
    <source>
        <dbReference type="EMBL" id="GAA4827424.1"/>
    </source>
</evidence>
<feature type="domain" description="Urease accessory protein UreH-like transmembrane" evidence="2">
    <location>
        <begin position="4"/>
        <end position="203"/>
    </location>
</feature>
<proteinExistence type="predicted"/>
<gene>
    <name evidence="3" type="ORF">GCM10023331_10350</name>
</gene>
<feature type="transmembrane region" description="Helical" evidence="1">
    <location>
        <begin position="74"/>
        <end position="91"/>
    </location>
</feature>
<comment type="caution">
    <text evidence="3">The sequence shown here is derived from an EMBL/GenBank/DDBJ whole genome shotgun (WGS) entry which is preliminary data.</text>
</comment>